<dbReference type="FunFam" id="2.30.30.190:FF:000005">
    <property type="entry name" value="CAP-Gly domain containing linker protein 3"/>
    <property type="match status" value="1"/>
</dbReference>
<dbReference type="SMART" id="SM00248">
    <property type="entry name" value="ANK"/>
    <property type="match status" value="3"/>
</dbReference>
<organism evidence="4 5">
    <name type="scientific">Silurus asotus</name>
    <name type="common">Amur catfish</name>
    <name type="synonym">Parasilurus asotus</name>
    <dbReference type="NCBI Taxonomy" id="30991"/>
    <lineage>
        <taxon>Eukaryota</taxon>
        <taxon>Metazoa</taxon>
        <taxon>Chordata</taxon>
        <taxon>Craniata</taxon>
        <taxon>Vertebrata</taxon>
        <taxon>Euteleostomi</taxon>
        <taxon>Actinopterygii</taxon>
        <taxon>Neopterygii</taxon>
        <taxon>Teleostei</taxon>
        <taxon>Ostariophysi</taxon>
        <taxon>Siluriformes</taxon>
        <taxon>Siluridae</taxon>
        <taxon>Silurus</taxon>
    </lineage>
</organism>
<dbReference type="GO" id="GO:0005634">
    <property type="term" value="C:nucleus"/>
    <property type="evidence" value="ECO:0007669"/>
    <property type="project" value="TreeGrafter"/>
</dbReference>
<keyword evidence="5" id="KW-1185">Reference proteome</keyword>
<dbReference type="Proteomes" id="UP001205998">
    <property type="component" value="Unassembled WGS sequence"/>
</dbReference>
<protein>
    <submittedName>
        <fullName evidence="4">CAP-Gly domain-containing linker protein 3 isoform X2</fullName>
    </submittedName>
</protein>
<evidence type="ECO:0000256" key="2">
    <source>
        <dbReference type="SAM" id="MobiDB-lite"/>
    </source>
</evidence>
<dbReference type="Gene3D" id="2.30.30.190">
    <property type="entry name" value="CAP Gly-rich-like domain"/>
    <property type="match status" value="2"/>
</dbReference>
<dbReference type="SUPFAM" id="SSF74924">
    <property type="entry name" value="Cap-Gly domain"/>
    <property type="match status" value="2"/>
</dbReference>
<dbReference type="PANTHER" id="PTHR18916">
    <property type="entry name" value="DYNACTIN 1-RELATED MICROTUBULE-BINDING"/>
    <property type="match status" value="1"/>
</dbReference>
<evidence type="ECO:0000313" key="5">
    <source>
        <dbReference type="Proteomes" id="UP001205998"/>
    </source>
</evidence>
<dbReference type="GO" id="GO:0035371">
    <property type="term" value="C:microtubule plus-end"/>
    <property type="evidence" value="ECO:0007669"/>
    <property type="project" value="TreeGrafter"/>
</dbReference>
<gene>
    <name evidence="4" type="ORF">C0J50_14902</name>
</gene>
<comment type="caution">
    <text evidence="4">The sequence shown here is derived from an EMBL/GenBank/DDBJ whole genome shotgun (WGS) entry which is preliminary data.</text>
</comment>
<feature type="domain" description="CAP-Gly" evidence="3">
    <location>
        <begin position="485"/>
        <end position="527"/>
    </location>
</feature>
<dbReference type="SMART" id="SM01052">
    <property type="entry name" value="CAP_GLY"/>
    <property type="match status" value="2"/>
</dbReference>
<evidence type="ECO:0000256" key="1">
    <source>
        <dbReference type="PROSITE-ProRule" id="PRU00023"/>
    </source>
</evidence>
<reference evidence="4" key="1">
    <citation type="submission" date="2018-07" db="EMBL/GenBank/DDBJ databases">
        <title>Comparative genomics of catfishes provides insights into carnivory and benthic adaptation.</title>
        <authorList>
            <person name="Zhang Y."/>
            <person name="Wang D."/>
            <person name="Peng Z."/>
            <person name="Zheng S."/>
            <person name="Shao F."/>
            <person name="Tao W."/>
        </authorList>
    </citation>
    <scope>NUCLEOTIDE SEQUENCE</scope>
    <source>
        <strain evidence="4">Chongqing</strain>
    </source>
</reference>
<dbReference type="Pfam" id="PF01302">
    <property type="entry name" value="CAP_GLY"/>
    <property type="match status" value="2"/>
</dbReference>
<dbReference type="GO" id="GO:0031122">
    <property type="term" value="P:cytoplasmic microtubule organization"/>
    <property type="evidence" value="ECO:0007669"/>
    <property type="project" value="TreeGrafter"/>
</dbReference>
<proteinExistence type="predicted"/>
<dbReference type="Pfam" id="PF00023">
    <property type="entry name" value="Ank"/>
    <property type="match status" value="1"/>
</dbReference>
<feature type="non-terminal residue" evidence="4">
    <location>
        <position position="596"/>
    </location>
</feature>
<dbReference type="InterPro" id="IPR002110">
    <property type="entry name" value="Ankyrin_rpt"/>
</dbReference>
<dbReference type="PANTHER" id="PTHR18916:SF77">
    <property type="entry name" value="CAP-GLY DOMAIN-CONTAINING LINKER PROTEIN 3"/>
    <property type="match status" value="1"/>
</dbReference>
<feature type="region of interest" description="Disordered" evidence="2">
    <location>
        <begin position="1"/>
        <end position="35"/>
    </location>
</feature>
<dbReference type="PROSITE" id="PS50088">
    <property type="entry name" value="ANK_REPEAT"/>
    <property type="match status" value="1"/>
</dbReference>
<evidence type="ECO:0000259" key="3">
    <source>
        <dbReference type="PROSITE" id="PS50245"/>
    </source>
</evidence>
<dbReference type="Gene3D" id="1.25.40.20">
    <property type="entry name" value="Ankyrin repeat-containing domain"/>
    <property type="match status" value="1"/>
</dbReference>
<dbReference type="AlphaFoldDB" id="A0AAD5AZ37"/>
<dbReference type="GO" id="GO:0051010">
    <property type="term" value="F:microtubule plus-end binding"/>
    <property type="evidence" value="ECO:0007669"/>
    <property type="project" value="TreeGrafter"/>
</dbReference>
<dbReference type="PROSITE" id="PS50245">
    <property type="entry name" value="CAP_GLY_2"/>
    <property type="match status" value="2"/>
</dbReference>
<name>A0AAD5AZ37_SILAS</name>
<dbReference type="PROSITE" id="PS00845">
    <property type="entry name" value="CAP_GLY_1"/>
    <property type="match status" value="2"/>
</dbReference>
<dbReference type="GO" id="GO:0005938">
    <property type="term" value="C:cell cortex"/>
    <property type="evidence" value="ECO:0007669"/>
    <property type="project" value="TreeGrafter"/>
</dbReference>
<dbReference type="EMBL" id="MU551550">
    <property type="protein sequence ID" value="KAI5625688.1"/>
    <property type="molecule type" value="Genomic_DNA"/>
</dbReference>
<dbReference type="InterPro" id="IPR036859">
    <property type="entry name" value="CAP-Gly_dom_sf"/>
</dbReference>
<feature type="region of interest" description="Disordered" evidence="2">
    <location>
        <begin position="432"/>
        <end position="452"/>
    </location>
</feature>
<sequence>MTKEDTADVEEAQPASEFASPKHESRKKPIVHPSAQAPLPKDYAFTFFDPNDPVCLEILMDPCTTIPELFAIIRQWVPQVQHKIDIIGEEILKRGCHVNDRDGLTDMTLLHYSCKAGAHGVGDPEAALRLTNQLIALGADVSLRSRWTNMNALHYAAYFDVPELIRVLLKASKPKDCRKPLKQQKKSLVPPCPLSRTCTIQEPETRQKKSLMALHTLDTASFSSSLLAGTTELLLNSTCSDFYYGTALHIAASNLCLGAVKCLLEHGANPSVRNDKGQVPADVVPDPMDMTLDKAEAAMVAKELKQILLDALPLSCNLPRITLPNYDNIPGNLMLSSLGLKLGDRVFLDDMKTGTLRFCGTTEFASGQWVGIELDEPEGKNDGSVGGVRYFICPPKLGIFAPVSKIKKVVDQTPSSVTSTPKTPRMDFSRVTGKIKKEKNKKDREKSLRKKSLSVASLDPDGVKIEVGDQVLVAGQKQGIVRFYGKTDFAPGFWFGVELEQPTGKHDGSVFGVRYFSCLPKFGVFAPPSRVQRIGGPKESQGDGKLVKKVHQVTMSQPKRNFSAVRSPKDITSENSISRLLFCCWFPWMLRAEMQS</sequence>
<dbReference type="InterPro" id="IPR000938">
    <property type="entry name" value="CAP-Gly_domain"/>
</dbReference>
<feature type="repeat" description="ANK" evidence="1">
    <location>
        <begin position="243"/>
        <end position="275"/>
    </location>
</feature>
<dbReference type="SUPFAM" id="SSF48403">
    <property type="entry name" value="Ankyrin repeat"/>
    <property type="match status" value="1"/>
</dbReference>
<accession>A0AAD5AZ37</accession>
<dbReference type="InterPro" id="IPR036770">
    <property type="entry name" value="Ankyrin_rpt-contain_sf"/>
</dbReference>
<feature type="domain" description="CAP-Gly" evidence="3">
    <location>
        <begin position="360"/>
        <end position="402"/>
    </location>
</feature>
<keyword evidence="1" id="KW-0040">ANK repeat</keyword>
<evidence type="ECO:0000313" key="4">
    <source>
        <dbReference type="EMBL" id="KAI5625688.1"/>
    </source>
</evidence>